<comment type="caution">
    <text evidence="6">The sequence shown here is derived from an EMBL/GenBank/DDBJ whole genome shotgun (WGS) entry which is preliminary data.</text>
</comment>
<dbReference type="Pfam" id="PF01520">
    <property type="entry name" value="Amidase_3"/>
    <property type="match status" value="1"/>
</dbReference>
<dbReference type="SMART" id="SM00646">
    <property type="entry name" value="Ami_3"/>
    <property type="match status" value="1"/>
</dbReference>
<keyword evidence="3 6" id="KW-0378">Hydrolase</keyword>
<feature type="domain" description="MurNAc-LAA" evidence="5">
    <location>
        <begin position="90"/>
        <end position="248"/>
    </location>
</feature>
<gene>
    <name evidence="6" type="ORF">FHS60_000240</name>
</gene>
<dbReference type="RefSeq" id="WP_183693867.1">
    <property type="nucleotide sequence ID" value="NZ_JACICA010000001.1"/>
</dbReference>
<name>A0A7W5XX06_9BACT</name>
<dbReference type="GO" id="GO:0042834">
    <property type="term" value="F:peptidoglycan binding"/>
    <property type="evidence" value="ECO:0007669"/>
    <property type="project" value="InterPro"/>
</dbReference>
<feature type="compositionally biased region" description="Basic and acidic residues" evidence="4">
    <location>
        <begin position="331"/>
        <end position="348"/>
    </location>
</feature>
<organism evidence="6 7">
    <name type="scientific">Alloprevotella rava</name>
    <dbReference type="NCBI Taxonomy" id="671218"/>
    <lineage>
        <taxon>Bacteria</taxon>
        <taxon>Pseudomonadati</taxon>
        <taxon>Bacteroidota</taxon>
        <taxon>Bacteroidia</taxon>
        <taxon>Bacteroidales</taxon>
        <taxon>Prevotellaceae</taxon>
        <taxon>Alloprevotella</taxon>
    </lineage>
</organism>
<feature type="region of interest" description="Disordered" evidence="4">
    <location>
        <begin position="437"/>
        <end position="461"/>
    </location>
</feature>
<dbReference type="Proteomes" id="UP000541425">
    <property type="component" value="Unassembled WGS sequence"/>
</dbReference>
<dbReference type="InterPro" id="IPR007730">
    <property type="entry name" value="SPOR-like_dom"/>
</dbReference>
<protein>
    <recommendedName>
        <fullName evidence="2">N-acetylmuramoyl-L-alanine amidase</fullName>
        <ecNumber evidence="2">3.5.1.28</ecNumber>
    </recommendedName>
</protein>
<dbReference type="SUPFAM" id="SSF53187">
    <property type="entry name" value="Zn-dependent exopeptidases"/>
    <property type="match status" value="1"/>
</dbReference>
<evidence type="ECO:0000313" key="7">
    <source>
        <dbReference type="Proteomes" id="UP000541425"/>
    </source>
</evidence>
<dbReference type="InterPro" id="IPR050695">
    <property type="entry name" value="N-acetylmuramoyl_amidase_3"/>
</dbReference>
<dbReference type="AlphaFoldDB" id="A0A7W5XX06"/>
<dbReference type="PANTHER" id="PTHR30404">
    <property type="entry name" value="N-ACETYLMURAMOYL-L-ALANINE AMIDASE"/>
    <property type="match status" value="1"/>
</dbReference>
<dbReference type="Gene3D" id="3.40.630.40">
    <property type="entry name" value="Zn-dependent exopeptidases"/>
    <property type="match status" value="1"/>
</dbReference>
<evidence type="ECO:0000259" key="5">
    <source>
        <dbReference type="SMART" id="SM00646"/>
    </source>
</evidence>
<dbReference type="InterPro" id="IPR002508">
    <property type="entry name" value="MurNAc-LAA_cat"/>
</dbReference>
<evidence type="ECO:0000256" key="4">
    <source>
        <dbReference type="SAM" id="MobiDB-lite"/>
    </source>
</evidence>
<evidence type="ECO:0000313" key="6">
    <source>
        <dbReference type="EMBL" id="MBB3701798.1"/>
    </source>
</evidence>
<dbReference type="EMBL" id="JACICA010000001">
    <property type="protein sequence ID" value="MBB3701798.1"/>
    <property type="molecule type" value="Genomic_DNA"/>
</dbReference>
<dbReference type="GO" id="GO:0008745">
    <property type="term" value="F:N-acetylmuramoyl-L-alanine amidase activity"/>
    <property type="evidence" value="ECO:0007669"/>
    <property type="project" value="UniProtKB-EC"/>
</dbReference>
<dbReference type="Gene3D" id="3.30.70.1070">
    <property type="entry name" value="Sporulation related repeat"/>
    <property type="match status" value="1"/>
</dbReference>
<feature type="compositionally biased region" description="Basic and acidic residues" evidence="4">
    <location>
        <begin position="299"/>
        <end position="316"/>
    </location>
</feature>
<feature type="compositionally biased region" description="Basic and acidic residues" evidence="4">
    <location>
        <begin position="443"/>
        <end position="461"/>
    </location>
</feature>
<evidence type="ECO:0000256" key="1">
    <source>
        <dbReference type="ARBA" id="ARBA00001561"/>
    </source>
</evidence>
<dbReference type="CDD" id="cd02696">
    <property type="entry name" value="MurNAc-LAA"/>
    <property type="match status" value="1"/>
</dbReference>
<dbReference type="Pfam" id="PF05036">
    <property type="entry name" value="SPOR"/>
    <property type="match status" value="1"/>
</dbReference>
<feature type="compositionally biased region" description="Low complexity" evidence="4">
    <location>
        <begin position="350"/>
        <end position="364"/>
    </location>
</feature>
<dbReference type="InterPro" id="IPR036680">
    <property type="entry name" value="SPOR-like_sf"/>
</dbReference>
<proteinExistence type="predicted"/>
<dbReference type="GO" id="GO:0009253">
    <property type="term" value="P:peptidoglycan catabolic process"/>
    <property type="evidence" value="ECO:0007669"/>
    <property type="project" value="InterPro"/>
</dbReference>
<dbReference type="FunFam" id="3.40.630.40:FF:000005">
    <property type="entry name" value="N-acetylmuramoyl-L-alanine amidase (AmiA)"/>
    <property type="match status" value="1"/>
</dbReference>
<sequence>MFGRLRYTLLTIAFLLIGNTATWADKTFVLVIDPGHGGHDAGAVGSFSKEKEINLQVALAFGSLVEQNCPDVKVIYTRKTDIFIPLDTRADIANNAKADLFISVHTNSLPAGRIAYGSETYTLGMARAGANLEVAKRENSVITYEKDYQSRYQGFDPNKAESYVIFEFMQDKFMRQSVDLARCIQKHYVRANRKDKGVHQAGFLVLRKTSMPAVLTELGFISTPEEESFLNSKEGIKTLSTAIYNGFIDYRKQHGYAGKTLPPPIFSNYSATETTPKEDTSVVQVVPVETNNAPIVAPRQKENAETTAISEKENAKAADNTPAKPTNKETVTARKEPTQPKPRKEEKQVTTAKPNPTAKTPTGPSYTIQFAATSTEVSLKDPIFRGMEDLKCTKRGNLYIYTTGHYNSKAEAEKDTKKLPARYKSYLIVKENDLAASAQSATKAEKQPSTKKAEKAEPAKEQNKLTFRVQFATTPTKLSTTDARFKGLPDVRCYHEGKLYKYTSGNYASQAEARSALKELQKKYPDAFIVKFQGNEKK</sequence>
<feature type="region of interest" description="Disordered" evidence="4">
    <location>
        <begin position="293"/>
        <end position="367"/>
    </location>
</feature>
<evidence type="ECO:0000256" key="3">
    <source>
        <dbReference type="ARBA" id="ARBA00022801"/>
    </source>
</evidence>
<accession>A0A7W5XX06</accession>
<reference evidence="6 7" key="1">
    <citation type="submission" date="2020-08" db="EMBL/GenBank/DDBJ databases">
        <title>Genomic Encyclopedia of Type Strains, Phase IV (KMG-IV): sequencing the most valuable type-strain genomes for metagenomic binning, comparative biology and taxonomic classification.</title>
        <authorList>
            <person name="Goeker M."/>
        </authorList>
    </citation>
    <scope>NUCLEOTIDE SEQUENCE [LARGE SCALE GENOMIC DNA]</scope>
    <source>
        <strain evidence="6 7">DSM 22548</strain>
    </source>
</reference>
<dbReference type="GO" id="GO:0030288">
    <property type="term" value="C:outer membrane-bounded periplasmic space"/>
    <property type="evidence" value="ECO:0007669"/>
    <property type="project" value="TreeGrafter"/>
</dbReference>
<evidence type="ECO:0000256" key="2">
    <source>
        <dbReference type="ARBA" id="ARBA00011901"/>
    </source>
</evidence>
<comment type="catalytic activity">
    <reaction evidence="1">
        <text>Hydrolyzes the link between N-acetylmuramoyl residues and L-amino acid residues in certain cell-wall glycopeptides.</text>
        <dbReference type="EC" id="3.5.1.28"/>
    </reaction>
</comment>
<dbReference type="PANTHER" id="PTHR30404:SF0">
    <property type="entry name" value="N-ACETYLMURAMOYL-L-ALANINE AMIDASE AMIC"/>
    <property type="match status" value="1"/>
</dbReference>
<dbReference type="EC" id="3.5.1.28" evidence="2"/>